<organism evidence="1 2">
    <name type="scientific">Panagrolaimus sp. ES5</name>
    <dbReference type="NCBI Taxonomy" id="591445"/>
    <lineage>
        <taxon>Eukaryota</taxon>
        <taxon>Metazoa</taxon>
        <taxon>Ecdysozoa</taxon>
        <taxon>Nematoda</taxon>
        <taxon>Chromadorea</taxon>
        <taxon>Rhabditida</taxon>
        <taxon>Tylenchina</taxon>
        <taxon>Panagrolaimomorpha</taxon>
        <taxon>Panagrolaimoidea</taxon>
        <taxon>Panagrolaimidae</taxon>
        <taxon>Panagrolaimus</taxon>
    </lineage>
</organism>
<reference evidence="2" key="1">
    <citation type="submission" date="2022-11" db="UniProtKB">
        <authorList>
            <consortium name="WormBaseParasite"/>
        </authorList>
    </citation>
    <scope>IDENTIFICATION</scope>
</reference>
<accession>A0AC34F366</accession>
<dbReference type="WBParaSite" id="ES5_v2.g11492.t1">
    <property type="protein sequence ID" value="ES5_v2.g11492.t1"/>
    <property type="gene ID" value="ES5_v2.g11492"/>
</dbReference>
<proteinExistence type="predicted"/>
<protein>
    <submittedName>
        <fullName evidence="2">Homeobox domain-containing protein</fullName>
    </submittedName>
</protein>
<evidence type="ECO:0000313" key="1">
    <source>
        <dbReference type="Proteomes" id="UP000887579"/>
    </source>
</evidence>
<dbReference type="Proteomes" id="UP000887579">
    <property type="component" value="Unplaced"/>
</dbReference>
<name>A0AC34F366_9BILA</name>
<sequence>MTSPTNGIVGGISAQQTNGTTPSTWDPSTTSSTSLNGSTPNIQPPFNWLPTNPNYFANSSFGSTNSYTPTDLSYQWNQWNAAAAASADPRFPKINVPTASSFNPNNIPFMASLTASMAGNAMRNSRRRRNLFSQNQVNELKRAFETEPYVKPETREKLAARTGLTPQQVKIWFQNNRYKCKQKSKEDERIQNRTSNSFNDSGSPQESPSSSGNELSMTATNSPDIKLNLGNDTSMIPMVHTHDATSDVKPIYHQPDFASPINYPMAYPYGYNMYNHHLPVNGSDHYFPFFANQKQQ</sequence>
<evidence type="ECO:0000313" key="2">
    <source>
        <dbReference type="WBParaSite" id="ES5_v2.g11492.t1"/>
    </source>
</evidence>